<dbReference type="InterPro" id="IPR008921">
    <property type="entry name" value="DNA_pol3_clamp-load_cplx_C"/>
</dbReference>
<sequence>MIWIYPEQLFLELKKELKSVYLLLGNDSYLLQESYLNIIKAAKIFNFNTSINLELDVYSDWKDVFNLFKTSSLFEKRKIFSLKFTQNYPVSYFKKNIPLLLSLIHDDLVLIIYIQGSNQIIKSNIGLQYFNKKGIFVDCSTLTYGRMTAWIENQAQHMKLVIENLACQLLCYYYEGSLVLLHQILQNLSLIYPDGNLNFMRVKTVVTDSACFNINHWIEAILIGKKQRADRILRQLEFMEVDLETLLCKIKSEVLMIINIKYGMEQRKSLFNLLKQYKVYKEYHRMLLSRAVKRLSLFKLYQSVGLLVQIELRYKKDYISLSWSSFEVLSAILCCDEKMIFNI</sequence>
<keyword evidence="6" id="KW-0239">DNA-directed DNA polymerase</keyword>
<dbReference type="InterPro" id="IPR005790">
    <property type="entry name" value="DNA_polIII_delta"/>
</dbReference>
<dbReference type="Gene3D" id="1.10.8.60">
    <property type="match status" value="1"/>
</dbReference>
<keyword evidence="4 12" id="KW-0548">Nucleotidyltransferase</keyword>
<evidence type="ECO:0000259" key="11">
    <source>
        <dbReference type="Pfam" id="PF14840"/>
    </source>
</evidence>
<dbReference type="SUPFAM" id="SSF52540">
    <property type="entry name" value="P-loop containing nucleoside triphosphate hydrolases"/>
    <property type="match status" value="1"/>
</dbReference>
<evidence type="ECO:0000256" key="2">
    <source>
        <dbReference type="ARBA" id="ARBA00017703"/>
    </source>
</evidence>
<keyword evidence="3 12" id="KW-0808">Transferase</keyword>
<evidence type="ECO:0000256" key="4">
    <source>
        <dbReference type="ARBA" id="ARBA00022695"/>
    </source>
</evidence>
<evidence type="ECO:0000259" key="10">
    <source>
        <dbReference type="Pfam" id="PF06144"/>
    </source>
</evidence>
<dbReference type="Gene3D" id="1.20.272.10">
    <property type="match status" value="1"/>
</dbReference>
<dbReference type="Pfam" id="PF14840">
    <property type="entry name" value="DNA_pol3_delt_C"/>
    <property type="match status" value="1"/>
</dbReference>
<dbReference type="CDD" id="cd18138">
    <property type="entry name" value="HLD_clamp_pol_III_delta"/>
    <property type="match status" value="1"/>
</dbReference>
<dbReference type="InterPro" id="IPR010372">
    <property type="entry name" value="DNA_pol3_delta_N"/>
</dbReference>
<dbReference type="GO" id="GO:0003887">
    <property type="term" value="F:DNA-directed DNA polymerase activity"/>
    <property type="evidence" value="ECO:0007669"/>
    <property type="project" value="UniProtKB-UniRule"/>
</dbReference>
<reference evidence="12" key="1">
    <citation type="submission" date="2022-05" db="EMBL/GenBank/DDBJ databases">
        <title>Impact of host demography and evolutionary history on endosymbiont molecular evolution: a test in carpenter ants (Genus Camponotus) and their Blochmannia endosymbionts.</title>
        <authorList>
            <person name="Manthey J.D."/>
            <person name="Giron J.C."/>
            <person name="Hruska J.P."/>
        </authorList>
    </citation>
    <scope>NUCLEOTIDE SEQUENCE</scope>
    <source>
        <strain evidence="12">C-039</strain>
    </source>
</reference>
<evidence type="ECO:0000256" key="1">
    <source>
        <dbReference type="ARBA" id="ARBA00012417"/>
    </source>
</evidence>
<dbReference type="GO" id="GO:0009360">
    <property type="term" value="C:DNA polymerase III complex"/>
    <property type="evidence" value="ECO:0007669"/>
    <property type="project" value="UniProtKB-UniRule"/>
</dbReference>
<evidence type="ECO:0000313" key="13">
    <source>
        <dbReference type="Proteomes" id="UP001056209"/>
    </source>
</evidence>
<dbReference type="Proteomes" id="UP001056209">
    <property type="component" value="Chromosome"/>
</dbReference>
<protein>
    <recommendedName>
        <fullName evidence="2 9">DNA polymerase III subunit delta</fullName>
        <ecNumber evidence="1 9">2.7.7.7</ecNumber>
    </recommendedName>
</protein>
<evidence type="ECO:0000256" key="6">
    <source>
        <dbReference type="ARBA" id="ARBA00022932"/>
    </source>
</evidence>
<evidence type="ECO:0000256" key="7">
    <source>
        <dbReference type="ARBA" id="ARBA00034754"/>
    </source>
</evidence>
<dbReference type="GO" id="GO:0006261">
    <property type="term" value="P:DNA-templated DNA replication"/>
    <property type="evidence" value="ECO:0007669"/>
    <property type="project" value="TreeGrafter"/>
</dbReference>
<dbReference type="AlphaFoldDB" id="A0A9Q8TW05"/>
<accession>A0A9Q8TW05</accession>
<evidence type="ECO:0000256" key="8">
    <source>
        <dbReference type="ARBA" id="ARBA00049244"/>
    </source>
</evidence>
<proteinExistence type="inferred from homology"/>
<evidence type="ECO:0000256" key="5">
    <source>
        <dbReference type="ARBA" id="ARBA00022705"/>
    </source>
</evidence>
<dbReference type="PANTHER" id="PTHR34388:SF1">
    <property type="entry name" value="DNA POLYMERASE III SUBUNIT DELTA"/>
    <property type="match status" value="1"/>
</dbReference>
<dbReference type="EC" id="2.7.7.7" evidence="1 9"/>
<dbReference type="EMBL" id="CP097753">
    <property type="protein sequence ID" value="URJ27887.1"/>
    <property type="molecule type" value="Genomic_DNA"/>
</dbReference>
<gene>
    <name evidence="12" type="primary">holA</name>
    <name evidence="12" type="ORF">M9393_01655</name>
</gene>
<keyword evidence="5" id="KW-0235">DNA replication</keyword>
<evidence type="ECO:0000313" key="12">
    <source>
        <dbReference type="EMBL" id="URJ27887.1"/>
    </source>
</evidence>
<dbReference type="InterPro" id="IPR027417">
    <property type="entry name" value="P-loop_NTPase"/>
</dbReference>
<organism evidence="12 13">
    <name type="scientific">Candidatus Blochmannia vicinus</name>
    <name type="common">nom. nud.</name>
    <dbReference type="NCBI Taxonomy" id="251540"/>
    <lineage>
        <taxon>Bacteria</taxon>
        <taxon>Pseudomonadati</taxon>
        <taxon>Pseudomonadota</taxon>
        <taxon>Gammaproteobacteria</taxon>
        <taxon>Enterobacterales</taxon>
        <taxon>Enterobacteriaceae</taxon>
        <taxon>ant endosymbionts</taxon>
        <taxon>Candidatus Blochmanniella</taxon>
    </lineage>
</organism>
<dbReference type="Pfam" id="PF06144">
    <property type="entry name" value="DNA_pol3_delta"/>
    <property type="match status" value="1"/>
</dbReference>
<dbReference type="InterPro" id="IPR032780">
    <property type="entry name" value="DNA_pol3_delt_C"/>
</dbReference>
<dbReference type="SUPFAM" id="SSF48019">
    <property type="entry name" value="post-AAA+ oligomerization domain-like"/>
    <property type="match status" value="1"/>
</dbReference>
<evidence type="ECO:0000256" key="3">
    <source>
        <dbReference type="ARBA" id="ARBA00022679"/>
    </source>
</evidence>
<comment type="similarity">
    <text evidence="7">Belongs to the DNA polymerase HolA subunit family.</text>
</comment>
<dbReference type="GO" id="GO:0003677">
    <property type="term" value="F:DNA binding"/>
    <property type="evidence" value="ECO:0007669"/>
    <property type="project" value="InterPro"/>
</dbReference>
<dbReference type="Gene3D" id="3.40.50.300">
    <property type="entry name" value="P-loop containing nucleotide triphosphate hydrolases"/>
    <property type="match status" value="1"/>
</dbReference>
<dbReference type="NCBIfam" id="TIGR01128">
    <property type="entry name" value="holA"/>
    <property type="match status" value="1"/>
</dbReference>
<dbReference type="RefSeq" id="WP_250248250.1">
    <property type="nucleotide sequence ID" value="NZ_CP097753.1"/>
</dbReference>
<comment type="catalytic activity">
    <reaction evidence="8">
        <text>DNA(n) + a 2'-deoxyribonucleoside 5'-triphosphate = DNA(n+1) + diphosphate</text>
        <dbReference type="Rhea" id="RHEA:22508"/>
        <dbReference type="Rhea" id="RHEA-COMP:17339"/>
        <dbReference type="Rhea" id="RHEA-COMP:17340"/>
        <dbReference type="ChEBI" id="CHEBI:33019"/>
        <dbReference type="ChEBI" id="CHEBI:61560"/>
        <dbReference type="ChEBI" id="CHEBI:173112"/>
        <dbReference type="EC" id="2.7.7.7"/>
    </reaction>
</comment>
<feature type="domain" description="DNA polymerase III subunit delta C-terminal" evidence="11">
    <location>
        <begin position="216"/>
        <end position="335"/>
    </location>
</feature>
<dbReference type="PANTHER" id="PTHR34388">
    <property type="entry name" value="DNA POLYMERASE III SUBUNIT DELTA"/>
    <property type="match status" value="1"/>
</dbReference>
<evidence type="ECO:0000256" key="9">
    <source>
        <dbReference type="NCBIfam" id="TIGR01128"/>
    </source>
</evidence>
<feature type="domain" description="DNA polymerase III delta N-terminal" evidence="10">
    <location>
        <begin position="21"/>
        <end position="139"/>
    </location>
</feature>
<name>A0A9Q8TW05_9ENTR</name>